<evidence type="ECO:0000313" key="2">
    <source>
        <dbReference type="EMBL" id="MBE1488049.1"/>
    </source>
</evidence>
<dbReference type="SUPFAM" id="SSF46785">
    <property type="entry name" value="Winged helix' DNA-binding domain"/>
    <property type="match status" value="1"/>
</dbReference>
<dbReference type="Proteomes" id="UP000649753">
    <property type="component" value="Unassembled WGS sequence"/>
</dbReference>
<gene>
    <name evidence="2" type="ORF">H4W31_003687</name>
</gene>
<dbReference type="EMBL" id="JADBEB010000001">
    <property type="protein sequence ID" value="MBE1488049.1"/>
    <property type="molecule type" value="Genomic_DNA"/>
</dbReference>
<comment type="caution">
    <text evidence="2">The sequence shown here is derived from an EMBL/GenBank/DDBJ whole genome shotgun (WGS) entry which is preliminary data.</text>
</comment>
<feature type="region of interest" description="Disordered" evidence="1">
    <location>
        <begin position="189"/>
        <end position="209"/>
    </location>
</feature>
<proteinExistence type="predicted"/>
<dbReference type="AlphaFoldDB" id="A0A927M4X4"/>
<dbReference type="InterPro" id="IPR036388">
    <property type="entry name" value="WH-like_DNA-bd_sf"/>
</dbReference>
<sequence length="209" mass="21953">MLLTRLIAEGVAAGTVSLIFRRWARPDVRAGDTLVTSAGVVAVESIVAIDPATITDADARRAGSTSAAVLLAALGGSPDGSTYRIEVRYVGPDPRVALSAEDQLSPEQRAEVTARLARLDQHSTHGPWTHALLRLVAANPGRRAVELAEQVGRDRDAVKRDIRKLKNLGLTHSLDVGYRISPRGSAYLAGLPEGNQGEPAGGGGPSVID</sequence>
<evidence type="ECO:0000256" key="1">
    <source>
        <dbReference type="SAM" id="MobiDB-lite"/>
    </source>
</evidence>
<dbReference type="RefSeq" id="WP_225945578.1">
    <property type="nucleotide sequence ID" value="NZ_JADBEB010000001.1"/>
</dbReference>
<accession>A0A927M4X4</accession>
<evidence type="ECO:0008006" key="4">
    <source>
        <dbReference type="Google" id="ProtNLM"/>
    </source>
</evidence>
<dbReference type="Gene3D" id="1.10.10.10">
    <property type="entry name" value="Winged helix-like DNA-binding domain superfamily/Winged helix DNA-binding domain"/>
    <property type="match status" value="1"/>
</dbReference>
<dbReference type="InterPro" id="IPR036390">
    <property type="entry name" value="WH_DNA-bd_sf"/>
</dbReference>
<organism evidence="2 3">
    <name type="scientific">Plantactinospora soyae</name>
    <dbReference type="NCBI Taxonomy" id="1544732"/>
    <lineage>
        <taxon>Bacteria</taxon>
        <taxon>Bacillati</taxon>
        <taxon>Actinomycetota</taxon>
        <taxon>Actinomycetes</taxon>
        <taxon>Micromonosporales</taxon>
        <taxon>Micromonosporaceae</taxon>
        <taxon>Plantactinospora</taxon>
    </lineage>
</organism>
<evidence type="ECO:0000313" key="3">
    <source>
        <dbReference type="Proteomes" id="UP000649753"/>
    </source>
</evidence>
<keyword evidence="3" id="KW-1185">Reference proteome</keyword>
<protein>
    <recommendedName>
        <fullName evidence="4">ASCH domain-containing protein</fullName>
    </recommendedName>
</protein>
<feature type="compositionally biased region" description="Gly residues" evidence="1">
    <location>
        <begin position="199"/>
        <end position="209"/>
    </location>
</feature>
<name>A0A927M4X4_9ACTN</name>
<reference evidence="2" key="1">
    <citation type="submission" date="2020-10" db="EMBL/GenBank/DDBJ databases">
        <title>Sequencing the genomes of 1000 actinobacteria strains.</title>
        <authorList>
            <person name="Klenk H.-P."/>
        </authorList>
    </citation>
    <scope>NUCLEOTIDE SEQUENCE</scope>
    <source>
        <strain evidence="2">DSM 46832</strain>
    </source>
</reference>